<feature type="region of interest" description="Disordered" evidence="5">
    <location>
        <begin position="244"/>
        <end position="266"/>
    </location>
</feature>
<dbReference type="GO" id="GO:0046872">
    <property type="term" value="F:metal ion binding"/>
    <property type="evidence" value="ECO:0007669"/>
    <property type="project" value="UniProtKB-KW"/>
</dbReference>
<dbReference type="InterPro" id="IPR006047">
    <property type="entry name" value="GH13_cat_dom"/>
</dbReference>
<dbReference type="SUPFAM" id="SSF51445">
    <property type="entry name" value="(Trans)glycosidases"/>
    <property type="match status" value="2"/>
</dbReference>
<comment type="similarity">
    <text evidence="2">Belongs to the glycosyl hydrolase 13 family.</text>
</comment>
<feature type="chain" id="PRO_5020641514" description="Glycosyl hydrolase family 13 catalytic domain-containing protein" evidence="6">
    <location>
        <begin position="16"/>
        <end position="294"/>
    </location>
</feature>
<dbReference type="InterPro" id="IPR013780">
    <property type="entry name" value="Glyco_hydro_b"/>
</dbReference>
<comment type="cofactor">
    <cofactor evidence="1">
        <name>Ca(2+)</name>
        <dbReference type="ChEBI" id="CHEBI:29108"/>
    </cofactor>
</comment>
<evidence type="ECO:0000256" key="3">
    <source>
        <dbReference type="ARBA" id="ARBA00022723"/>
    </source>
</evidence>
<dbReference type="GO" id="GO:0005975">
    <property type="term" value="P:carbohydrate metabolic process"/>
    <property type="evidence" value="ECO:0007669"/>
    <property type="project" value="InterPro"/>
</dbReference>
<evidence type="ECO:0000256" key="4">
    <source>
        <dbReference type="ARBA" id="ARBA00022729"/>
    </source>
</evidence>
<dbReference type="OrthoDB" id="204980at2759"/>
<dbReference type="PANTHER" id="PTHR10357">
    <property type="entry name" value="ALPHA-AMYLASE FAMILY MEMBER"/>
    <property type="match status" value="1"/>
</dbReference>
<evidence type="ECO:0000256" key="6">
    <source>
        <dbReference type="SAM" id="SignalP"/>
    </source>
</evidence>
<dbReference type="AlphaFoldDB" id="A0A4S8L9C0"/>
<accession>A0A4S8L9C0</accession>
<keyword evidence="3" id="KW-0479">Metal-binding</keyword>
<protein>
    <recommendedName>
        <fullName evidence="7">Glycosyl hydrolase family 13 catalytic domain-containing protein</fullName>
    </recommendedName>
</protein>
<name>A0A4S8L9C0_DENBC</name>
<keyword evidence="4 6" id="KW-0732">Signal</keyword>
<proteinExistence type="inferred from homology"/>
<evidence type="ECO:0000313" key="9">
    <source>
        <dbReference type="Proteomes" id="UP000297245"/>
    </source>
</evidence>
<evidence type="ECO:0000256" key="2">
    <source>
        <dbReference type="ARBA" id="ARBA00008061"/>
    </source>
</evidence>
<evidence type="ECO:0000259" key="7">
    <source>
        <dbReference type="Pfam" id="PF00128"/>
    </source>
</evidence>
<gene>
    <name evidence="8" type="ORF">K435DRAFT_970758</name>
</gene>
<evidence type="ECO:0000313" key="8">
    <source>
        <dbReference type="EMBL" id="THU85366.1"/>
    </source>
</evidence>
<dbReference type="Gene3D" id="3.20.20.80">
    <property type="entry name" value="Glycosidases"/>
    <property type="match status" value="2"/>
</dbReference>
<dbReference type="Gene3D" id="2.60.40.1180">
    <property type="entry name" value="Golgi alpha-mannosidase II"/>
    <property type="match status" value="1"/>
</dbReference>
<feature type="domain" description="Glycosyl hydrolase family 13 catalytic" evidence="7">
    <location>
        <begin position="30"/>
        <end position="87"/>
    </location>
</feature>
<evidence type="ECO:0000256" key="1">
    <source>
        <dbReference type="ARBA" id="ARBA00001913"/>
    </source>
</evidence>
<sequence>MRSLALSLLLGPTLALCASSDEWKSRSIYQILTDRFALADGSSPSCDTSERKYRGGTFSGIVNKLDYIQNMGFDAIWISPVVQNVEGDGCKRVLIDNTTYASPYTQLISSILDYPTYFAVFEAFTSTSGNVFRFAETAQQTQKQYKDPFAIGSFIENHDQPREQGYQGVSDPDNREALWLSGYNTENKPLLTHVTKLNAARKAAISSNPDFLSTKAIFHVQQSSSSSTHGLAISKPPLLTLLTNGGEGDSSTGWTVPGNDDNEEGGGGVFEGGETLVDAFTCKEVTVKSDEVLR</sequence>
<dbReference type="EMBL" id="ML179551">
    <property type="protein sequence ID" value="THU85366.1"/>
    <property type="molecule type" value="Genomic_DNA"/>
</dbReference>
<dbReference type="Proteomes" id="UP000297245">
    <property type="component" value="Unassembled WGS sequence"/>
</dbReference>
<reference evidence="8 9" key="1">
    <citation type="journal article" date="2019" name="Nat. Ecol. Evol.">
        <title>Megaphylogeny resolves global patterns of mushroom evolution.</title>
        <authorList>
            <person name="Varga T."/>
            <person name="Krizsan K."/>
            <person name="Foldi C."/>
            <person name="Dima B."/>
            <person name="Sanchez-Garcia M."/>
            <person name="Sanchez-Ramirez S."/>
            <person name="Szollosi G.J."/>
            <person name="Szarkandi J.G."/>
            <person name="Papp V."/>
            <person name="Albert L."/>
            <person name="Andreopoulos W."/>
            <person name="Angelini C."/>
            <person name="Antonin V."/>
            <person name="Barry K.W."/>
            <person name="Bougher N.L."/>
            <person name="Buchanan P."/>
            <person name="Buyck B."/>
            <person name="Bense V."/>
            <person name="Catcheside P."/>
            <person name="Chovatia M."/>
            <person name="Cooper J."/>
            <person name="Damon W."/>
            <person name="Desjardin D."/>
            <person name="Finy P."/>
            <person name="Geml J."/>
            <person name="Haridas S."/>
            <person name="Hughes K."/>
            <person name="Justo A."/>
            <person name="Karasinski D."/>
            <person name="Kautmanova I."/>
            <person name="Kiss B."/>
            <person name="Kocsube S."/>
            <person name="Kotiranta H."/>
            <person name="LaButti K.M."/>
            <person name="Lechner B.E."/>
            <person name="Liimatainen K."/>
            <person name="Lipzen A."/>
            <person name="Lukacs Z."/>
            <person name="Mihaltcheva S."/>
            <person name="Morgado L.N."/>
            <person name="Niskanen T."/>
            <person name="Noordeloos M.E."/>
            <person name="Ohm R.A."/>
            <person name="Ortiz-Santana B."/>
            <person name="Ovrebo C."/>
            <person name="Racz N."/>
            <person name="Riley R."/>
            <person name="Savchenko A."/>
            <person name="Shiryaev A."/>
            <person name="Soop K."/>
            <person name="Spirin V."/>
            <person name="Szebenyi C."/>
            <person name="Tomsovsky M."/>
            <person name="Tulloss R.E."/>
            <person name="Uehling J."/>
            <person name="Grigoriev I.V."/>
            <person name="Vagvolgyi C."/>
            <person name="Papp T."/>
            <person name="Martin F.M."/>
            <person name="Miettinen O."/>
            <person name="Hibbett D.S."/>
            <person name="Nagy L.G."/>
        </authorList>
    </citation>
    <scope>NUCLEOTIDE SEQUENCE [LARGE SCALE GENOMIC DNA]</scope>
    <source>
        <strain evidence="8 9">CBS 962.96</strain>
    </source>
</reference>
<dbReference type="InterPro" id="IPR017853">
    <property type="entry name" value="GH"/>
</dbReference>
<dbReference type="PANTHER" id="PTHR10357:SF215">
    <property type="entry name" value="ALPHA-AMYLASE 1"/>
    <property type="match status" value="1"/>
</dbReference>
<dbReference type="Pfam" id="PF00128">
    <property type="entry name" value="Alpha-amylase"/>
    <property type="match status" value="1"/>
</dbReference>
<keyword evidence="9" id="KW-1185">Reference proteome</keyword>
<organism evidence="8 9">
    <name type="scientific">Dendrothele bispora (strain CBS 962.96)</name>
    <dbReference type="NCBI Taxonomy" id="1314807"/>
    <lineage>
        <taxon>Eukaryota</taxon>
        <taxon>Fungi</taxon>
        <taxon>Dikarya</taxon>
        <taxon>Basidiomycota</taxon>
        <taxon>Agaricomycotina</taxon>
        <taxon>Agaricomycetes</taxon>
        <taxon>Agaricomycetidae</taxon>
        <taxon>Agaricales</taxon>
        <taxon>Agaricales incertae sedis</taxon>
        <taxon>Dendrothele</taxon>
    </lineage>
</organism>
<evidence type="ECO:0000256" key="5">
    <source>
        <dbReference type="SAM" id="MobiDB-lite"/>
    </source>
</evidence>
<feature type="signal peptide" evidence="6">
    <location>
        <begin position="1"/>
        <end position="15"/>
    </location>
</feature>